<proteinExistence type="predicted"/>
<dbReference type="NCBIfam" id="TIGR00608">
    <property type="entry name" value="radc"/>
    <property type="match status" value="1"/>
</dbReference>
<dbReference type="CDD" id="cd08071">
    <property type="entry name" value="MPN_DUF2466"/>
    <property type="match status" value="1"/>
</dbReference>
<evidence type="ECO:0000256" key="1">
    <source>
        <dbReference type="ARBA" id="ARBA00022670"/>
    </source>
</evidence>
<evidence type="ECO:0000256" key="3">
    <source>
        <dbReference type="ARBA" id="ARBA00022801"/>
    </source>
</evidence>
<keyword evidence="4" id="KW-0862">Zinc</keyword>
<protein>
    <recommendedName>
        <fullName evidence="6">MPN domain-containing protein</fullName>
    </recommendedName>
</protein>
<evidence type="ECO:0000256" key="4">
    <source>
        <dbReference type="ARBA" id="ARBA00022833"/>
    </source>
</evidence>
<evidence type="ECO:0000256" key="2">
    <source>
        <dbReference type="ARBA" id="ARBA00022723"/>
    </source>
</evidence>
<organism evidence="7 8">
    <name type="scientific">Solemya velum gill symbiont</name>
    <dbReference type="NCBI Taxonomy" id="2340"/>
    <lineage>
        <taxon>Bacteria</taxon>
        <taxon>Pseudomonadati</taxon>
        <taxon>Pseudomonadota</taxon>
        <taxon>Gammaproteobacteria</taxon>
        <taxon>sulfur-oxidizing symbionts</taxon>
    </lineage>
</organism>
<evidence type="ECO:0000313" key="7">
    <source>
        <dbReference type="EMBL" id="OOY33809.1"/>
    </source>
</evidence>
<dbReference type="Proteomes" id="UP000190962">
    <property type="component" value="Unassembled WGS sequence"/>
</dbReference>
<dbReference type="InterPro" id="IPR037518">
    <property type="entry name" value="MPN"/>
</dbReference>
<dbReference type="InterPro" id="IPR001405">
    <property type="entry name" value="UPF0758"/>
</dbReference>
<dbReference type="PANTHER" id="PTHR30471:SF3">
    <property type="entry name" value="UPF0758 PROTEIN YEES-RELATED"/>
    <property type="match status" value="1"/>
</dbReference>
<dbReference type="PROSITE" id="PS01302">
    <property type="entry name" value="UPF0758"/>
    <property type="match status" value="1"/>
</dbReference>
<name>A0A1T2CNL7_SOVGS</name>
<dbReference type="PROSITE" id="PS50249">
    <property type="entry name" value="MPN"/>
    <property type="match status" value="1"/>
</dbReference>
<keyword evidence="2" id="KW-0479">Metal-binding</keyword>
<dbReference type="SUPFAM" id="SSF102712">
    <property type="entry name" value="JAB1/MPN domain"/>
    <property type="match status" value="1"/>
</dbReference>
<feature type="domain" description="MPN" evidence="6">
    <location>
        <begin position="41"/>
        <end position="163"/>
    </location>
</feature>
<dbReference type="PANTHER" id="PTHR30471">
    <property type="entry name" value="DNA REPAIR PROTEIN RADC"/>
    <property type="match status" value="1"/>
</dbReference>
<accession>A0A1T2CNL7</accession>
<comment type="caution">
    <text evidence="7">The sequence shown here is derived from an EMBL/GenBank/DDBJ whole genome shotgun (WGS) entry which is preliminary data.</text>
</comment>
<dbReference type="InterPro" id="IPR020891">
    <property type="entry name" value="UPF0758_CS"/>
</dbReference>
<reference evidence="7 8" key="1">
    <citation type="submission" date="2016-11" db="EMBL/GenBank/DDBJ databases">
        <title>Mixed transmission modes and dynamic genome evolution in an obligate animal-bacterial symbiosis.</title>
        <authorList>
            <person name="Russell S.L."/>
            <person name="Corbett-Detig R.B."/>
            <person name="Cavanaugh C.M."/>
        </authorList>
    </citation>
    <scope>NUCLEOTIDE SEQUENCE [LARGE SCALE GENOMIC DNA]</scope>
    <source>
        <strain evidence="7">MA-KB16</strain>
    </source>
</reference>
<dbReference type="AlphaFoldDB" id="A0A1T2CNL7"/>
<evidence type="ECO:0000259" key="6">
    <source>
        <dbReference type="PROSITE" id="PS50249"/>
    </source>
</evidence>
<dbReference type="Pfam" id="PF04002">
    <property type="entry name" value="RadC"/>
    <property type="match status" value="1"/>
</dbReference>
<dbReference type="GO" id="GO:0006508">
    <property type="term" value="P:proteolysis"/>
    <property type="evidence" value="ECO:0007669"/>
    <property type="project" value="UniProtKB-KW"/>
</dbReference>
<evidence type="ECO:0000313" key="8">
    <source>
        <dbReference type="Proteomes" id="UP000190962"/>
    </source>
</evidence>
<dbReference type="RefSeq" id="WP_078453685.1">
    <property type="nucleotide sequence ID" value="NZ_MPNX01000039.1"/>
</dbReference>
<keyword evidence="3" id="KW-0378">Hydrolase</keyword>
<dbReference type="GeneID" id="86990319"/>
<evidence type="ECO:0000256" key="5">
    <source>
        <dbReference type="ARBA" id="ARBA00023049"/>
    </source>
</evidence>
<keyword evidence="1" id="KW-0645">Protease</keyword>
<dbReference type="GO" id="GO:0046872">
    <property type="term" value="F:metal ion binding"/>
    <property type="evidence" value="ECO:0007669"/>
    <property type="project" value="UniProtKB-KW"/>
</dbReference>
<dbReference type="EMBL" id="MPNX01000039">
    <property type="protein sequence ID" value="OOY33809.1"/>
    <property type="molecule type" value="Genomic_DNA"/>
</dbReference>
<sequence>MKNIHLSSVTYITHRPVTAEDIIAEALGLLETQLRAHGDISLTSPETVKDYLKLRLAAREREIFGVLLLDTRHRLIRYEELFHGTIDSATVHPREVVKAALQHNAAAVIFTHNHPSGLSDPSEADKMLTQKLIGALSLIDVRVLDHLIVGADEPYSFAEHGLL</sequence>
<dbReference type="InterPro" id="IPR025657">
    <property type="entry name" value="RadC_JAB"/>
</dbReference>
<dbReference type="GO" id="GO:0008237">
    <property type="term" value="F:metallopeptidase activity"/>
    <property type="evidence" value="ECO:0007669"/>
    <property type="project" value="UniProtKB-KW"/>
</dbReference>
<keyword evidence="5" id="KW-0482">Metalloprotease</keyword>
<gene>
    <name evidence="7" type="ORF">BOV88_13295</name>
</gene>
<dbReference type="Gene3D" id="3.40.140.10">
    <property type="entry name" value="Cytidine Deaminase, domain 2"/>
    <property type="match status" value="1"/>
</dbReference>